<sequence length="420" mass="43321">MTRPLREVAVADPLEFFAELREALAGQGPALLPRPAGEDAATPELAGARVPDRVALVIETSGSTAKPKRVMLTGAGLRTAAAATHERLGELGGDADARPQWLLCLPGHYIAGAQVLVRSLVAGTTPVVASPGAFTPEGFVADASRLTGERRYVSLVPAQLRRLVDAADAGATPDLDATMARFDAILVGGQATPRDLLARARELGWNAVTTYGSSETSGGAAYNARPLPGVRMRAVDGELWVASPSLAVGYLDDPTRTGAAFVTDEAGERWYRTGDAGTVDETGTVAVTGRFDSVIISGGLKVNLDEVTLAAASTGAFTDVVAVPVASREWGEAVALVAADPEVAAPTVDAATRDATLVAAEPWPRILAALEPLGRAARPALLVRVPELPRLASGKPDRAAVRALADGLAVQSQGGKAEAQ</sequence>
<organism evidence="2 3">
    <name type="scientific">Gulosibacter faecalis</name>
    <dbReference type="NCBI Taxonomy" id="272240"/>
    <lineage>
        <taxon>Bacteria</taxon>
        <taxon>Bacillati</taxon>
        <taxon>Actinomycetota</taxon>
        <taxon>Actinomycetes</taxon>
        <taxon>Micrococcales</taxon>
        <taxon>Microbacteriaceae</taxon>
        <taxon>Gulosibacter</taxon>
    </lineage>
</organism>
<dbReference type="SUPFAM" id="SSF56801">
    <property type="entry name" value="Acetyl-CoA synthetase-like"/>
    <property type="match status" value="1"/>
</dbReference>
<dbReference type="Pfam" id="PF00501">
    <property type="entry name" value="AMP-binding"/>
    <property type="match status" value="1"/>
</dbReference>
<keyword evidence="3" id="KW-1185">Reference proteome</keyword>
<dbReference type="PANTHER" id="PTHR43767:SF1">
    <property type="entry name" value="NONRIBOSOMAL PEPTIDE SYNTHASE PES1 (EUROFUNG)-RELATED"/>
    <property type="match status" value="1"/>
</dbReference>
<comment type="caution">
    <text evidence="2">The sequence shown here is derived from an EMBL/GenBank/DDBJ whole genome shotgun (WGS) entry which is preliminary data.</text>
</comment>
<proteinExistence type="predicted"/>
<dbReference type="InterPro" id="IPR000873">
    <property type="entry name" value="AMP-dep_synth/lig_dom"/>
</dbReference>
<dbReference type="InterPro" id="IPR042099">
    <property type="entry name" value="ANL_N_sf"/>
</dbReference>
<evidence type="ECO:0000313" key="2">
    <source>
        <dbReference type="EMBL" id="MFD2757733.1"/>
    </source>
</evidence>
<evidence type="ECO:0000259" key="1">
    <source>
        <dbReference type="Pfam" id="PF00501"/>
    </source>
</evidence>
<dbReference type="PANTHER" id="PTHR43767">
    <property type="entry name" value="LONG-CHAIN-FATTY-ACID--COA LIGASE"/>
    <property type="match status" value="1"/>
</dbReference>
<name>A0ABW5UVP9_9MICO</name>
<dbReference type="Proteomes" id="UP001597492">
    <property type="component" value="Unassembled WGS sequence"/>
</dbReference>
<dbReference type="InterPro" id="IPR050237">
    <property type="entry name" value="ATP-dep_AMP-bd_enzyme"/>
</dbReference>
<reference evidence="3" key="1">
    <citation type="journal article" date="2019" name="Int. J. Syst. Evol. Microbiol.">
        <title>The Global Catalogue of Microorganisms (GCM) 10K type strain sequencing project: providing services to taxonomists for standard genome sequencing and annotation.</title>
        <authorList>
            <consortium name="The Broad Institute Genomics Platform"/>
            <consortium name="The Broad Institute Genome Sequencing Center for Infectious Disease"/>
            <person name="Wu L."/>
            <person name="Ma J."/>
        </authorList>
    </citation>
    <scope>NUCLEOTIDE SEQUENCE [LARGE SCALE GENOMIC DNA]</scope>
    <source>
        <strain evidence="3">TISTR 1514</strain>
    </source>
</reference>
<gene>
    <name evidence="2" type="ORF">ACFSW7_04985</name>
</gene>
<protein>
    <submittedName>
        <fullName evidence="2">AMP-binding protein</fullName>
    </submittedName>
</protein>
<dbReference type="RefSeq" id="WP_019618276.1">
    <property type="nucleotide sequence ID" value="NZ_JBHUNE010000003.1"/>
</dbReference>
<dbReference type="EMBL" id="JBHUNE010000003">
    <property type="protein sequence ID" value="MFD2757733.1"/>
    <property type="molecule type" value="Genomic_DNA"/>
</dbReference>
<feature type="domain" description="AMP-dependent synthetase/ligase" evidence="1">
    <location>
        <begin position="43"/>
        <end position="251"/>
    </location>
</feature>
<dbReference type="InterPro" id="IPR045851">
    <property type="entry name" value="AMP-bd_C_sf"/>
</dbReference>
<dbReference type="Gene3D" id="3.30.300.30">
    <property type="match status" value="1"/>
</dbReference>
<evidence type="ECO:0000313" key="3">
    <source>
        <dbReference type="Proteomes" id="UP001597492"/>
    </source>
</evidence>
<dbReference type="Gene3D" id="3.40.50.12780">
    <property type="entry name" value="N-terminal domain of ligase-like"/>
    <property type="match status" value="1"/>
</dbReference>
<accession>A0ABW5UVP9</accession>